<evidence type="ECO:0000313" key="1">
    <source>
        <dbReference type="EMBL" id="POM65640.1"/>
    </source>
</evidence>
<proteinExistence type="predicted"/>
<organism evidence="1 2">
    <name type="scientific">Phytophthora palmivora</name>
    <dbReference type="NCBI Taxonomy" id="4796"/>
    <lineage>
        <taxon>Eukaryota</taxon>
        <taxon>Sar</taxon>
        <taxon>Stramenopiles</taxon>
        <taxon>Oomycota</taxon>
        <taxon>Peronosporomycetes</taxon>
        <taxon>Peronosporales</taxon>
        <taxon>Peronosporaceae</taxon>
        <taxon>Phytophthora</taxon>
    </lineage>
</organism>
<reference evidence="1 2" key="1">
    <citation type="journal article" date="2017" name="Genome Biol. Evol.">
        <title>Phytophthora megakarya and P. palmivora, closely related causal agents of cacao black pod rot, underwent increases in genome sizes and gene numbers by different mechanisms.</title>
        <authorList>
            <person name="Ali S.S."/>
            <person name="Shao J."/>
            <person name="Lary D.J."/>
            <person name="Kronmiller B."/>
            <person name="Shen D."/>
            <person name="Strem M.D."/>
            <person name="Amoako-Attah I."/>
            <person name="Akrofi A.Y."/>
            <person name="Begoude B.A."/>
            <person name="Ten Hoopen G.M."/>
            <person name="Coulibaly K."/>
            <person name="Kebe B.I."/>
            <person name="Melnick R.L."/>
            <person name="Guiltinan M.J."/>
            <person name="Tyler B.M."/>
            <person name="Meinhardt L.W."/>
            <person name="Bailey B.A."/>
        </authorList>
    </citation>
    <scope>NUCLEOTIDE SEQUENCE [LARGE SCALE GENOMIC DNA]</scope>
    <source>
        <strain evidence="2">sbr112.9</strain>
    </source>
</reference>
<comment type="caution">
    <text evidence="1">The sequence shown here is derived from an EMBL/GenBank/DDBJ whole genome shotgun (WGS) entry which is preliminary data.</text>
</comment>
<evidence type="ECO:0000313" key="2">
    <source>
        <dbReference type="Proteomes" id="UP000237271"/>
    </source>
</evidence>
<dbReference type="EMBL" id="NCKW01010022">
    <property type="protein sequence ID" value="POM65640.1"/>
    <property type="molecule type" value="Genomic_DNA"/>
</dbReference>
<name>A0A2P4XJB3_9STRA</name>
<gene>
    <name evidence="1" type="ORF">PHPALM_18616</name>
</gene>
<keyword evidence="2" id="KW-1185">Reference proteome</keyword>
<sequence length="156" mass="16926">MPHKKILEEYTARMKLRQSAYGAKNGLKLTQSIASIPEGDFYLDRIDELDQYHSGAVYVAGTSIGLPGQVKVFDGENSVEKLLLGENCIQELTDTEKDNMIAQNICIQVSAVVNHDLEKDYAATIANSMDEPTQLAVAAGLETVRNAGLVDGPNAN</sequence>
<accession>A0A2P4XJB3</accession>
<dbReference type="AlphaFoldDB" id="A0A2P4XJB3"/>
<protein>
    <submittedName>
        <fullName evidence="1">Hydroxymethylglutaryl-CoA synthase</fullName>
    </submittedName>
</protein>
<dbReference type="Proteomes" id="UP000237271">
    <property type="component" value="Unassembled WGS sequence"/>
</dbReference>